<dbReference type="KEGG" id="manq:L1994_00135"/>
<reference evidence="1" key="1">
    <citation type="submission" date="2022-01" db="EMBL/GenBank/DDBJ databases">
        <title>Complete genome of Methanomicrobium antiquum DSM 21220.</title>
        <authorList>
            <person name="Chen S.-C."/>
            <person name="You Y.-T."/>
            <person name="Zhou Y.-Z."/>
            <person name="Lai M.-C."/>
        </authorList>
    </citation>
    <scope>NUCLEOTIDE SEQUENCE</scope>
    <source>
        <strain evidence="1">DSM 21220</strain>
    </source>
</reference>
<dbReference type="GeneID" id="79948757"/>
<name>A0AAF0FRR9_9EURY</name>
<evidence type="ECO:0000313" key="2">
    <source>
        <dbReference type="Proteomes" id="UP001218895"/>
    </source>
</evidence>
<evidence type="ECO:0008006" key="3">
    <source>
        <dbReference type="Google" id="ProtNLM"/>
    </source>
</evidence>
<dbReference type="Proteomes" id="UP001218895">
    <property type="component" value="Chromosome"/>
</dbReference>
<dbReference type="AlphaFoldDB" id="A0AAF0FRR9"/>
<proteinExistence type="predicted"/>
<dbReference type="EMBL" id="CP091092">
    <property type="protein sequence ID" value="WFN36841.1"/>
    <property type="molecule type" value="Genomic_DNA"/>
</dbReference>
<sequence length="343" mass="37537">MDLKTLFLLITIATAIFSISLVSAAEESVGQLDEENNKTITVTSSGDGSYYEGEEIRFSGTNKITDKTYLFVCGPEINKNGCKPDSLETMAISGVENTFAKAEVSADGVWSYSLDTNKVGFLPGTYTIYAVTEPDNKQSLSKNTYDTVSIVIKKPFISAKVSKTNIKPGEKLTVTGNAEGNPSKIGIWVFGYDYYNGAESGSMVTVSPKDDSSYSYVLDESETENMEKGEYFVIVQHYMYDDKPGIITKTGDNGKTIFATKNEFLEQISYPGLFVVSGDNALRGADASEALIEALNLPDVDDTYAFCTFNVEKNELNNAKTNQDKTPNAFESLMNYLSGIFAF</sequence>
<protein>
    <recommendedName>
        <fullName evidence="3">DUF3821 domain-containing protein</fullName>
    </recommendedName>
</protein>
<keyword evidence="2" id="KW-1185">Reference proteome</keyword>
<evidence type="ECO:0000313" key="1">
    <source>
        <dbReference type="EMBL" id="WFN36841.1"/>
    </source>
</evidence>
<gene>
    <name evidence="1" type="ORF">L1994_00135</name>
</gene>
<accession>A0AAF0FRR9</accession>
<organism evidence="1 2">
    <name type="scientific">Methanomicrobium antiquum</name>
    <dbReference type="NCBI Taxonomy" id="487686"/>
    <lineage>
        <taxon>Archaea</taxon>
        <taxon>Methanobacteriati</taxon>
        <taxon>Methanobacteriota</taxon>
        <taxon>Stenosarchaea group</taxon>
        <taxon>Methanomicrobia</taxon>
        <taxon>Methanomicrobiales</taxon>
        <taxon>Methanomicrobiaceae</taxon>
        <taxon>Methanomicrobium</taxon>
    </lineage>
</organism>
<dbReference type="RefSeq" id="WP_278099678.1">
    <property type="nucleotide sequence ID" value="NZ_CP091092.1"/>
</dbReference>